<sequence length="425" mass="47119">MDILSYDDGEGTNYVSTYNVLEGSLNVNASGYYTFFVKGQNMGSIDMTLDDGINKRVCVTDGYMFFFDDTNETSYGTVFLNKDKTYPFTSKNSNEFGAGNMDVGYCYHGTDKSKVVVKNCNPQSVPENWVYAKGFGPNTAPPEYIYPGLKYQRPVSHMIGTVSSFMTCTSTLCNVECELPAGESDSNKCFNIFDGDTSTGYISKGSGSSTTFPADFTFTFKQDILFTQMKFVFNREAEAFGDFTISCGDIKDALINIKSVQKSAGNQFDVTFDKVTKCKVLKFTVKNAMTGGDYVVLTELKIMLKQSFNNYAKPNDEGFTTTGFKKQSGIGYFNNFILINQKAGEGQISFTLKGSELGLYGDYSSTLGTWEVTIDGKKPLIHNRYSEVISSKRTLYDLYGFEKGTHKVVMKVKSGMVNLDVVGFN</sequence>
<reference evidence="1 2" key="1">
    <citation type="submission" date="2012-10" db="EMBL/GenBank/DDBJ databases">
        <authorList>
            <person name="Zafar N."/>
            <person name="Inman J."/>
            <person name="Hall N."/>
            <person name="Lorenzi H."/>
            <person name="Caler E."/>
        </authorList>
    </citation>
    <scope>NUCLEOTIDE SEQUENCE [LARGE SCALE GENOMIC DNA]</scope>
    <source>
        <strain evidence="1 2">IP1</strain>
    </source>
</reference>
<dbReference type="AlphaFoldDB" id="A0A0A1UG11"/>
<dbReference type="InterPro" id="IPR008979">
    <property type="entry name" value="Galactose-bd-like_sf"/>
</dbReference>
<evidence type="ECO:0000313" key="1">
    <source>
        <dbReference type="EMBL" id="ELP94330.1"/>
    </source>
</evidence>
<accession>A0A0A1UG11</accession>
<organism evidence="1 2">
    <name type="scientific">Entamoeba invadens IP1</name>
    <dbReference type="NCBI Taxonomy" id="370355"/>
    <lineage>
        <taxon>Eukaryota</taxon>
        <taxon>Amoebozoa</taxon>
        <taxon>Evosea</taxon>
        <taxon>Archamoebae</taxon>
        <taxon>Mastigamoebida</taxon>
        <taxon>Entamoebidae</taxon>
        <taxon>Entamoeba</taxon>
    </lineage>
</organism>
<dbReference type="RefSeq" id="XP_004261101.1">
    <property type="nucleotide sequence ID" value="XM_004261053.1"/>
</dbReference>
<evidence type="ECO:0000313" key="2">
    <source>
        <dbReference type="Proteomes" id="UP000014680"/>
    </source>
</evidence>
<dbReference type="Proteomes" id="UP000014680">
    <property type="component" value="Unassembled WGS sequence"/>
</dbReference>
<dbReference type="EMBL" id="KB206244">
    <property type="protein sequence ID" value="ELP94330.1"/>
    <property type="molecule type" value="Genomic_DNA"/>
</dbReference>
<dbReference type="KEGG" id="eiv:EIN_131490"/>
<name>A0A0A1UG11_ENTIV</name>
<gene>
    <name evidence="1" type="ORF">EIN_131490</name>
</gene>
<keyword evidence="2" id="KW-1185">Reference proteome</keyword>
<dbReference type="VEuPathDB" id="AmoebaDB:EIN_131490"/>
<dbReference type="GeneID" id="14893300"/>
<protein>
    <submittedName>
        <fullName evidence="1">Uncharacterized protein</fullName>
    </submittedName>
</protein>
<proteinExistence type="predicted"/>
<dbReference type="SUPFAM" id="SSF49785">
    <property type="entry name" value="Galactose-binding domain-like"/>
    <property type="match status" value="1"/>
</dbReference>
<dbReference type="Gene3D" id="2.60.120.260">
    <property type="entry name" value="Galactose-binding domain-like"/>
    <property type="match status" value="2"/>
</dbReference>